<dbReference type="Gene3D" id="3.60.110.10">
    <property type="entry name" value="Carbon-nitrogen hydrolase"/>
    <property type="match status" value="1"/>
</dbReference>
<dbReference type="InterPro" id="IPR003010">
    <property type="entry name" value="C-N_Hydrolase"/>
</dbReference>
<dbReference type="InterPro" id="IPR050345">
    <property type="entry name" value="Aliph_Amidase/BUP"/>
</dbReference>
<evidence type="ECO:0000313" key="3">
    <source>
        <dbReference type="EMBL" id="EHY88947.1"/>
    </source>
</evidence>
<dbReference type="HOGENOM" id="CLU_030130_3_1_11"/>
<dbReference type="OrthoDB" id="4008466at2"/>
<evidence type="ECO:0000256" key="1">
    <source>
        <dbReference type="ARBA" id="ARBA00022801"/>
    </source>
</evidence>
<dbReference type="GO" id="GO:0016811">
    <property type="term" value="F:hydrolase activity, acting on carbon-nitrogen (but not peptide) bonds, in linear amides"/>
    <property type="evidence" value="ECO:0007669"/>
    <property type="project" value="TreeGrafter"/>
</dbReference>
<reference evidence="3 4" key="1">
    <citation type="journal article" date="2012" name="Stand. Genomic Sci.">
        <title>Genome sequence of the soil bacterium Saccharomonospora azurea type strain (NA-128(T)).</title>
        <authorList>
            <person name="Klenk H.P."/>
            <person name="Held B."/>
            <person name="Lucas S."/>
            <person name="Lapidus A."/>
            <person name="Copeland A."/>
            <person name="Hammon N."/>
            <person name="Pitluck S."/>
            <person name="Goodwin L.A."/>
            <person name="Han C."/>
            <person name="Tapia R."/>
            <person name="Brambilla E.M."/>
            <person name="Potter G."/>
            <person name="Land M."/>
            <person name="Ivanova N."/>
            <person name="Rohde M."/>
            <person name="Goker M."/>
            <person name="Detter J.C."/>
            <person name="Kyrpides N.C."/>
            <person name="Woyke T."/>
        </authorList>
    </citation>
    <scope>NUCLEOTIDE SEQUENCE [LARGE SCALE GENOMIC DNA]</scope>
    <source>
        <strain evidence="3 4">NA-128</strain>
    </source>
</reference>
<organism evidence="3 4">
    <name type="scientific">Saccharomonospora azurea NA-128</name>
    <dbReference type="NCBI Taxonomy" id="882081"/>
    <lineage>
        <taxon>Bacteria</taxon>
        <taxon>Bacillati</taxon>
        <taxon>Actinomycetota</taxon>
        <taxon>Actinomycetes</taxon>
        <taxon>Pseudonocardiales</taxon>
        <taxon>Pseudonocardiaceae</taxon>
        <taxon>Saccharomonospora</taxon>
    </lineage>
</organism>
<dbReference type="Pfam" id="PF00795">
    <property type="entry name" value="CN_hydrolase"/>
    <property type="match status" value="1"/>
</dbReference>
<feature type="domain" description="CN hydrolase" evidence="2">
    <location>
        <begin position="1"/>
        <end position="238"/>
    </location>
</feature>
<evidence type="ECO:0000259" key="2">
    <source>
        <dbReference type="PROSITE" id="PS50263"/>
    </source>
</evidence>
<keyword evidence="4" id="KW-1185">Reference proteome</keyword>
<accession>H8GEK2</accession>
<proteinExistence type="predicted"/>
<dbReference type="EMBL" id="CM001466">
    <property type="protein sequence ID" value="EHY88947.1"/>
    <property type="molecule type" value="Genomic_DNA"/>
</dbReference>
<keyword evidence="1" id="KW-0378">Hydrolase</keyword>
<dbReference type="Proteomes" id="UP000004705">
    <property type="component" value="Chromosome"/>
</dbReference>
<dbReference type="SUPFAM" id="SSF56317">
    <property type="entry name" value="Carbon-nitrogen hydrolase"/>
    <property type="match status" value="1"/>
</dbReference>
<protein>
    <submittedName>
        <fullName evidence="3">Amidohydrolase</fullName>
    </submittedName>
</protein>
<evidence type="ECO:0000313" key="4">
    <source>
        <dbReference type="Proteomes" id="UP000004705"/>
    </source>
</evidence>
<name>H8GEK2_9PSEU</name>
<gene>
    <name evidence="3" type="ORF">SacazDRAFT_02032</name>
</gene>
<dbReference type="RefSeq" id="WP_005441093.1">
    <property type="nucleotide sequence ID" value="NZ_CM001466.1"/>
</dbReference>
<dbReference type="AlphaFoldDB" id="H8GEK2"/>
<sequence>MIVACWQATSHCGNPSAPLDRIAEVAGRAAAAGAELLVTPELSATGYPRALADVDSVAEPVDGPTARAMADIAATANIAIAYGWPEWKRDGVRNSVALVGSDGSTLAVYNKVHLYGHRERAAFVPGDEAVVQARVGDVTVGLLVCFDVEFPEPVRAHAVAGTDLLVVPTALESPWDMVADTVVPTRAFESQLYLCYANWAGPEGDGHFCGRSRIVGPDGRGEPAGGSGEELLLADVDHERLRAARAVTPYLRDRRPDLYRDLL</sequence>
<dbReference type="PANTHER" id="PTHR43674:SF2">
    <property type="entry name" value="BETA-UREIDOPROPIONASE"/>
    <property type="match status" value="1"/>
</dbReference>
<dbReference type="PANTHER" id="PTHR43674">
    <property type="entry name" value="NITRILASE C965.09-RELATED"/>
    <property type="match status" value="1"/>
</dbReference>
<dbReference type="InterPro" id="IPR036526">
    <property type="entry name" value="C-N_Hydrolase_sf"/>
</dbReference>
<dbReference type="PROSITE" id="PS50263">
    <property type="entry name" value="CN_HYDROLASE"/>
    <property type="match status" value="1"/>
</dbReference>